<dbReference type="Pfam" id="PF13349">
    <property type="entry name" value="DUF4097"/>
    <property type="match status" value="1"/>
</dbReference>
<evidence type="ECO:0000313" key="3">
    <source>
        <dbReference type="EMBL" id="QKM69970.1"/>
    </source>
</evidence>
<evidence type="ECO:0000259" key="2">
    <source>
        <dbReference type="Pfam" id="PF13349"/>
    </source>
</evidence>
<dbReference type="InterPro" id="IPR025164">
    <property type="entry name" value="Toastrack_DUF4097"/>
</dbReference>
<proteinExistence type="predicted"/>
<name>I2MXM6_STRT9</name>
<dbReference type="RefSeq" id="WP_006349498.1">
    <property type="nucleotide sequence ID" value="NZ_CP029159.1"/>
</dbReference>
<reference evidence="3 4" key="1">
    <citation type="journal article" date="2012" name="J. Bacteriol.">
        <title>Draft genome of Streptomyces tsukubaensis NRRL 18488, the producer of the clinically important immunosuppressant tacrolimus (FK506).</title>
        <authorList>
            <person name="Barreiro C."/>
            <person name="Prieto C."/>
            <person name="Sola-Landa A."/>
            <person name="Solera E."/>
            <person name="Martinez-Castro M."/>
            <person name="Perez-Redondo R."/>
            <person name="Garcia-Estrada C."/>
            <person name="Aparicio J.F."/>
            <person name="Fernandez-Martinez L.T."/>
            <person name="Santos-Aberturas J."/>
            <person name="Salehi-Najafabadi Z."/>
            <person name="Rodriguez-Garcia A."/>
            <person name="Tauch A."/>
            <person name="Martin J.F."/>
        </authorList>
    </citation>
    <scope>NUCLEOTIDE SEQUENCE [LARGE SCALE GENOMIC DNA]</scope>
    <source>
        <strain evidence="4">DSM 42081 / NBRC 108919 / NRRL 18488 / 9993</strain>
    </source>
</reference>
<accession>I2MXM6</accession>
<dbReference type="EMBL" id="CP029159">
    <property type="protein sequence ID" value="QKM69970.1"/>
    <property type="molecule type" value="Genomic_DNA"/>
</dbReference>
<keyword evidence="4" id="KW-1185">Reference proteome</keyword>
<feature type="domain" description="DUF4097" evidence="2">
    <location>
        <begin position="122"/>
        <end position="255"/>
    </location>
</feature>
<dbReference type="Proteomes" id="UP000005940">
    <property type="component" value="Chromosome"/>
</dbReference>
<sequence>MDGRAARGIVAIGVGGVLVFGVVGCGAADAEGAPVERKSFAVVGKELTVDVDDSDVTLVPGDGDQVKVTRQVDGWAVVGGGPDPQWRMEDGRLILRTNCDGFVGDCDSRHTVEVPKGVAVTVDHDNGKVNASAFAAPLKISSDNGDVTVRGTTGDLRLSTSNGDVRLEDVSSREVNVKSDNGKVKVRMKTAAEKLEAVTDNGDIVVELPSAGAPYAVNSNADNGSRKIRLSDAEQDDSSPRKVRAESNNGDVTVRLKG</sequence>
<protein>
    <recommendedName>
        <fullName evidence="2">DUF4097 domain-containing protein</fullName>
    </recommendedName>
</protein>
<dbReference type="PROSITE" id="PS51257">
    <property type="entry name" value="PROKAR_LIPOPROTEIN"/>
    <property type="match status" value="1"/>
</dbReference>
<organism evidence="3 4">
    <name type="scientific">Streptomyces tsukubensis (strain DSM 42081 / NBRC 108919 / NRRL 18488 / 9993)</name>
    <dbReference type="NCBI Taxonomy" id="1114943"/>
    <lineage>
        <taxon>Bacteria</taxon>
        <taxon>Bacillati</taxon>
        <taxon>Actinomycetota</taxon>
        <taxon>Actinomycetes</taxon>
        <taxon>Kitasatosporales</taxon>
        <taxon>Streptomycetaceae</taxon>
        <taxon>Streptomyces</taxon>
    </lineage>
</organism>
<evidence type="ECO:0000313" key="4">
    <source>
        <dbReference type="Proteomes" id="UP000005940"/>
    </source>
</evidence>
<feature type="region of interest" description="Disordered" evidence="1">
    <location>
        <begin position="215"/>
        <end position="258"/>
    </location>
</feature>
<evidence type="ECO:0000256" key="1">
    <source>
        <dbReference type="SAM" id="MobiDB-lite"/>
    </source>
</evidence>
<dbReference type="AlphaFoldDB" id="I2MXM6"/>
<gene>
    <name evidence="3" type="ORF">STSU_025360</name>
</gene>